<feature type="transmembrane region" description="Helical" evidence="2">
    <location>
        <begin position="75"/>
        <end position="93"/>
    </location>
</feature>
<dbReference type="RefSeq" id="WP_150879413.1">
    <property type="nucleotide sequence ID" value="NZ_VTWS01000005.1"/>
</dbReference>
<evidence type="ECO:0000256" key="2">
    <source>
        <dbReference type="SAM" id="Phobius"/>
    </source>
</evidence>
<evidence type="ECO:0000256" key="1">
    <source>
        <dbReference type="SAM" id="Coils"/>
    </source>
</evidence>
<dbReference type="InterPro" id="IPR010559">
    <property type="entry name" value="Sig_transdc_His_kin_internal"/>
</dbReference>
<reference evidence="4 5" key="1">
    <citation type="submission" date="2019-09" db="EMBL/GenBank/DDBJ databases">
        <title>Genome Sequence of Larkinella sp MA1.</title>
        <authorList>
            <person name="Srinivasan S."/>
        </authorList>
    </citation>
    <scope>NUCLEOTIDE SEQUENCE [LARGE SCALE GENOMIC DNA]</scope>
    <source>
        <strain evidence="4 5">MA1</strain>
    </source>
</reference>
<accession>A0A5N1JAX1</accession>
<sequence>MSYTFAHGFSCWVFHQYVLNQPRIVSVFRPRWTVGPGSVLFTLALYLPYDYLMASVFNLSVLWKEIPASRRLAWVLLRGSVLSSFMFFVAYYLKQNQESQAAKLENERLKQENLKARLEVLKQQISPHFLFNSLNTLKSISQEEPVKVFTIQLAQVYRYLLRHTTADVVMVQDELAFAEAYLSIQKARFGDSIRCDIAIAPSVYLRSVLPFVIQLLLENAIKHNTATLHKPFYIRISSEKDSLIVSNNRQPKHTVEPSTGLGLKNIQMRYETIARQKIDIIADEFTWTVKIPLLRV</sequence>
<protein>
    <recommendedName>
        <fullName evidence="3">Signal transduction histidine kinase internal region domain-containing protein</fullName>
    </recommendedName>
</protein>
<dbReference type="AlphaFoldDB" id="A0A5N1JAX1"/>
<dbReference type="PANTHER" id="PTHR34220:SF7">
    <property type="entry name" value="SENSOR HISTIDINE KINASE YPDA"/>
    <property type="match status" value="1"/>
</dbReference>
<feature type="transmembrane region" description="Helical" evidence="2">
    <location>
        <begin position="39"/>
        <end position="63"/>
    </location>
</feature>
<dbReference type="GO" id="GO:0016020">
    <property type="term" value="C:membrane"/>
    <property type="evidence" value="ECO:0007669"/>
    <property type="project" value="InterPro"/>
</dbReference>
<dbReference type="InterPro" id="IPR036890">
    <property type="entry name" value="HATPase_C_sf"/>
</dbReference>
<keyword evidence="2" id="KW-0472">Membrane</keyword>
<evidence type="ECO:0000259" key="3">
    <source>
        <dbReference type="Pfam" id="PF06580"/>
    </source>
</evidence>
<proteinExistence type="predicted"/>
<name>A0A5N1JAX1_9BACT</name>
<feature type="coiled-coil region" evidence="1">
    <location>
        <begin position="92"/>
        <end position="124"/>
    </location>
</feature>
<evidence type="ECO:0000313" key="5">
    <source>
        <dbReference type="Proteomes" id="UP000326344"/>
    </source>
</evidence>
<dbReference type="Proteomes" id="UP000326344">
    <property type="component" value="Unassembled WGS sequence"/>
</dbReference>
<dbReference type="Pfam" id="PF06580">
    <property type="entry name" value="His_kinase"/>
    <property type="match status" value="1"/>
</dbReference>
<comment type="caution">
    <text evidence="4">The sequence shown here is derived from an EMBL/GenBank/DDBJ whole genome shotgun (WGS) entry which is preliminary data.</text>
</comment>
<dbReference type="InterPro" id="IPR050640">
    <property type="entry name" value="Bact_2-comp_sensor_kinase"/>
</dbReference>
<keyword evidence="2" id="KW-1133">Transmembrane helix</keyword>
<dbReference type="GO" id="GO:0000155">
    <property type="term" value="F:phosphorelay sensor kinase activity"/>
    <property type="evidence" value="ECO:0007669"/>
    <property type="project" value="InterPro"/>
</dbReference>
<dbReference type="Gene3D" id="3.30.565.10">
    <property type="entry name" value="Histidine kinase-like ATPase, C-terminal domain"/>
    <property type="match status" value="1"/>
</dbReference>
<dbReference type="EMBL" id="VTWS01000005">
    <property type="protein sequence ID" value="KAA9349822.1"/>
    <property type="molecule type" value="Genomic_DNA"/>
</dbReference>
<keyword evidence="5" id="KW-1185">Reference proteome</keyword>
<dbReference type="PANTHER" id="PTHR34220">
    <property type="entry name" value="SENSOR HISTIDINE KINASE YPDA"/>
    <property type="match status" value="1"/>
</dbReference>
<keyword evidence="1" id="KW-0175">Coiled coil</keyword>
<organism evidence="4 5">
    <name type="scientific">Larkinella humicola</name>
    <dbReference type="NCBI Taxonomy" id="2607654"/>
    <lineage>
        <taxon>Bacteria</taxon>
        <taxon>Pseudomonadati</taxon>
        <taxon>Bacteroidota</taxon>
        <taxon>Cytophagia</taxon>
        <taxon>Cytophagales</taxon>
        <taxon>Spirosomataceae</taxon>
        <taxon>Larkinella</taxon>
    </lineage>
</organism>
<gene>
    <name evidence="4" type="ORF">F0P93_20480</name>
</gene>
<evidence type="ECO:0000313" key="4">
    <source>
        <dbReference type="EMBL" id="KAA9349822.1"/>
    </source>
</evidence>
<keyword evidence="2" id="KW-0812">Transmembrane</keyword>
<feature type="domain" description="Signal transduction histidine kinase internal region" evidence="3">
    <location>
        <begin position="116"/>
        <end position="192"/>
    </location>
</feature>